<dbReference type="PANTHER" id="PTHR43648">
    <property type="entry name" value="ELECTRON TRANSFER FLAVOPROTEIN BETA SUBUNIT LYSINE METHYLTRANSFERASE"/>
    <property type="match status" value="1"/>
</dbReference>
<accession>A0A7J0BWU4</accession>
<gene>
    <name evidence="6" type="primary">prmA</name>
    <name evidence="7" type="ORF">DSM19430T_23290</name>
</gene>
<organism evidence="7 8">
    <name type="scientific">Desulfovibrio psychrotolerans</name>
    <dbReference type="NCBI Taxonomy" id="415242"/>
    <lineage>
        <taxon>Bacteria</taxon>
        <taxon>Pseudomonadati</taxon>
        <taxon>Thermodesulfobacteriota</taxon>
        <taxon>Desulfovibrionia</taxon>
        <taxon>Desulfovibrionales</taxon>
        <taxon>Desulfovibrionaceae</taxon>
        <taxon>Desulfovibrio</taxon>
    </lineage>
</organism>
<evidence type="ECO:0000256" key="6">
    <source>
        <dbReference type="HAMAP-Rule" id="MF_00735"/>
    </source>
</evidence>
<evidence type="ECO:0000256" key="1">
    <source>
        <dbReference type="ARBA" id="ARBA00009741"/>
    </source>
</evidence>
<keyword evidence="4 6" id="KW-0808">Transferase</keyword>
<dbReference type="InterPro" id="IPR050078">
    <property type="entry name" value="Ribosomal_L11_MeTrfase_PrmA"/>
</dbReference>
<dbReference type="AlphaFoldDB" id="A0A7J0BWU4"/>
<sequence>MEHLIRLDITVPEDMQDLATVALVRKLQYGWEEEALPTGDVRYRVYVENPAFCEEFLAEMKSLVPDARVERDEVENRNWAMAWREFFTPVRVGELFMVIAPWMAESQDLEGRIPIVIEPKMAFGTGHHPTTALCLACVSKLAKEGRLREGMRFFDIGTGSGILAIGCAKIGMTGLGVDIDTLAVENSRENSAINGVESAFAVARGSADYTQDVFDVVLANILAQPLRELAPQIVARVASGGCLVLSGLLATQADSVEQAYTALGLAPARREIDGEWAALIWESV</sequence>
<evidence type="ECO:0000313" key="8">
    <source>
        <dbReference type="Proteomes" id="UP000503820"/>
    </source>
</evidence>
<reference evidence="7 8" key="1">
    <citation type="submission" date="2020-05" db="EMBL/GenBank/DDBJ databases">
        <title>Draft genome sequence of Desulfovibrio psychrotolerans JS1T.</title>
        <authorList>
            <person name="Ueno A."/>
            <person name="Tamazawa S."/>
            <person name="Tamamura S."/>
            <person name="Murakami T."/>
            <person name="Kiyama T."/>
            <person name="Inomata H."/>
            <person name="Amano Y."/>
            <person name="Miyakawa K."/>
            <person name="Tamaki H."/>
            <person name="Naganuma T."/>
            <person name="Kaneko K."/>
        </authorList>
    </citation>
    <scope>NUCLEOTIDE SEQUENCE [LARGE SCALE GENOMIC DNA]</scope>
    <source>
        <strain evidence="7 8">JS1</strain>
    </source>
</reference>
<dbReference type="Gene3D" id="3.40.50.150">
    <property type="entry name" value="Vaccinia Virus protein VP39"/>
    <property type="match status" value="1"/>
</dbReference>
<dbReference type="InterPro" id="IPR029063">
    <property type="entry name" value="SAM-dependent_MTases_sf"/>
</dbReference>
<evidence type="ECO:0000256" key="2">
    <source>
        <dbReference type="ARBA" id="ARBA00022490"/>
    </source>
</evidence>
<dbReference type="EC" id="2.1.1.-" evidence="6"/>
<feature type="binding site" evidence="6">
    <location>
        <position position="131"/>
    </location>
    <ligand>
        <name>S-adenosyl-L-methionine</name>
        <dbReference type="ChEBI" id="CHEBI:59789"/>
    </ligand>
</feature>
<evidence type="ECO:0000313" key="7">
    <source>
        <dbReference type="EMBL" id="GFM37645.1"/>
    </source>
</evidence>
<feature type="binding site" evidence="6">
    <location>
        <position position="178"/>
    </location>
    <ligand>
        <name>S-adenosyl-L-methionine</name>
        <dbReference type="ChEBI" id="CHEBI:59789"/>
    </ligand>
</feature>
<dbReference type="HAMAP" id="MF_00735">
    <property type="entry name" value="Methyltr_PrmA"/>
    <property type="match status" value="1"/>
</dbReference>
<comment type="caution">
    <text evidence="7">The sequence shown here is derived from an EMBL/GenBank/DDBJ whole genome shotgun (WGS) entry which is preliminary data.</text>
</comment>
<dbReference type="Proteomes" id="UP000503820">
    <property type="component" value="Unassembled WGS sequence"/>
</dbReference>
<feature type="binding site" evidence="6">
    <location>
        <position position="157"/>
    </location>
    <ligand>
        <name>S-adenosyl-L-methionine</name>
        <dbReference type="ChEBI" id="CHEBI:59789"/>
    </ligand>
</feature>
<dbReference type="SUPFAM" id="SSF53335">
    <property type="entry name" value="S-adenosyl-L-methionine-dependent methyltransferases"/>
    <property type="match status" value="1"/>
</dbReference>
<keyword evidence="3 6" id="KW-0489">Methyltransferase</keyword>
<dbReference type="PANTHER" id="PTHR43648:SF1">
    <property type="entry name" value="ELECTRON TRANSFER FLAVOPROTEIN BETA SUBUNIT LYSINE METHYLTRANSFERASE"/>
    <property type="match status" value="1"/>
</dbReference>
<dbReference type="EMBL" id="BLVP01000008">
    <property type="protein sequence ID" value="GFM37645.1"/>
    <property type="molecule type" value="Genomic_DNA"/>
</dbReference>
<comment type="similarity">
    <text evidence="1 6">Belongs to the methyltransferase superfamily. PrmA family.</text>
</comment>
<dbReference type="Pfam" id="PF06325">
    <property type="entry name" value="PrmA"/>
    <property type="match status" value="1"/>
</dbReference>
<evidence type="ECO:0000256" key="5">
    <source>
        <dbReference type="ARBA" id="ARBA00022691"/>
    </source>
</evidence>
<feature type="binding site" evidence="6">
    <location>
        <position position="220"/>
    </location>
    <ligand>
        <name>S-adenosyl-L-methionine</name>
        <dbReference type="ChEBI" id="CHEBI:59789"/>
    </ligand>
</feature>
<protein>
    <recommendedName>
        <fullName evidence="6">Ribosomal protein L11 methyltransferase</fullName>
        <shortName evidence="6">L11 Mtase</shortName>
        <ecNumber evidence="6">2.1.1.-</ecNumber>
    </recommendedName>
</protein>
<dbReference type="GO" id="GO:0032259">
    <property type="term" value="P:methylation"/>
    <property type="evidence" value="ECO:0007669"/>
    <property type="project" value="UniProtKB-KW"/>
</dbReference>
<dbReference type="GO" id="GO:0008276">
    <property type="term" value="F:protein methyltransferase activity"/>
    <property type="evidence" value="ECO:0007669"/>
    <property type="project" value="UniProtKB-UniRule"/>
</dbReference>
<dbReference type="GO" id="GO:0005737">
    <property type="term" value="C:cytoplasm"/>
    <property type="evidence" value="ECO:0007669"/>
    <property type="project" value="UniProtKB-SubCell"/>
</dbReference>
<comment type="function">
    <text evidence="6">Methylates ribosomal protein L11.</text>
</comment>
<keyword evidence="7" id="KW-0689">Ribosomal protein</keyword>
<name>A0A7J0BWU4_9BACT</name>
<comment type="subcellular location">
    <subcellularLocation>
        <location evidence="6">Cytoplasm</location>
    </subcellularLocation>
</comment>
<dbReference type="RefSeq" id="WP_174410217.1">
    <property type="nucleotide sequence ID" value="NZ_BLVP01000008.1"/>
</dbReference>
<dbReference type="InterPro" id="IPR004498">
    <property type="entry name" value="Ribosomal_PrmA_MeTrfase"/>
</dbReference>
<keyword evidence="8" id="KW-1185">Reference proteome</keyword>
<evidence type="ECO:0000256" key="3">
    <source>
        <dbReference type="ARBA" id="ARBA00022603"/>
    </source>
</evidence>
<keyword evidence="7" id="KW-0687">Ribonucleoprotein</keyword>
<evidence type="ECO:0000256" key="4">
    <source>
        <dbReference type="ARBA" id="ARBA00022679"/>
    </source>
</evidence>
<dbReference type="GO" id="GO:0005840">
    <property type="term" value="C:ribosome"/>
    <property type="evidence" value="ECO:0007669"/>
    <property type="project" value="UniProtKB-KW"/>
</dbReference>
<comment type="catalytic activity">
    <reaction evidence="6">
        <text>L-lysyl-[protein] + 3 S-adenosyl-L-methionine = N(6),N(6),N(6)-trimethyl-L-lysyl-[protein] + 3 S-adenosyl-L-homocysteine + 3 H(+)</text>
        <dbReference type="Rhea" id="RHEA:54192"/>
        <dbReference type="Rhea" id="RHEA-COMP:9752"/>
        <dbReference type="Rhea" id="RHEA-COMP:13826"/>
        <dbReference type="ChEBI" id="CHEBI:15378"/>
        <dbReference type="ChEBI" id="CHEBI:29969"/>
        <dbReference type="ChEBI" id="CHEBI:57856"/>
        <dbReference type="ChEBI" id="CHEBI:59789"/>
        <dbReference type="ChEBI" id="CHEBI:61961"/>
    </reaction>
</comment>
<keyword evidence="2 6" id="KW-0963">Cytoplasm</keyword>
<keyword evidence="5 6" id="KW-0949">S-adenosyl-L-methionine</keyword>
<proteinExistence type="inferred from homology"/>